<dbReference type="STRING" id="763034.HMPREF9446_03517"/>
<evidence type="ECO:0000313" key="4">
    <source>
        <dbReference type="Proteomes" id="UP000003416"/>
    </source>
</evidence>
<dbReference type="NCBIfam" id="NF033644">
    <property type="entry name" value="antiterm_UpxY"/>
    <property type="match status" value="1"/>
</dbReference>
<dbReference type="GO" id="GO:0006354">
    <property type="term" value="P:DNA-templated transcription elongation"/>
    <property type="evidence" value="ECO:0007669"/>
    <property type="project" value="InterPro"/>
</dbReference>
<accession>F3PXL9</accession>
<dbReference type="Pfam" id="PF02357">
    <property type="entry name" value="NusG"/>
    <property type="match status" value="1"/>
</dbReference>
<dbReference type="RefSeq" id="WP_009126724.1">
    <property type="nucleotide sequence ID" value="NZ_GL882691.1"/>
</dbReference>
<dbReference type="InterPro" id="IPR036735">
    <property type="entry name" value="NGN_dom_sf"/>
</dbReference>
<evidence type="ECO:0000256" key="1">
    <source>
        <dbReference type="ARBA" id="ARBA00023163"/>
    </source>
</evidence>
<dbReference type="EMBL" id="AFBN01000099">
    <property type="protein sequence ID" value="EGF51601.1"/>
    <property type="molecule type" value="Genomic_DNA"/>
</dbReference>
<feature type="domain" description="NusG-like N-terminal" evidence="2">
    <location>
        <begin position="9"/>
        <end position="105"/>
    </location>
</feature>
<dbReference type="Proteomes" id="UP000003416">
    <property type="component" value="Unassembled WGS sequence"/>
</dbReference>
<dbReference type="Gene3D" id="3.30.70.940">
    <property type="entry name" value="NusG, N-terminal domain"/>
    <property type="match status" value="1"/>
</dbReference>
<dbReference type="SUPFAM" id="SSF82679">
    <property type="entry name" value="N-utilization substance G protein NusG, N-terminal domain"/>
    <property type="match status" value="1"/>
</dbReference>
<dbReference type="SUPFAM" id="SSF50104">
    <property type="entry name" value="Translation proteins SH3-like domain"/>
    <property type="match status" value="1"/>
</dbReference>
<evidence type="ECO:0000259" key="2">
    <source>
        <dbReference type="Pfam" id="PF02357"/>
    </source>
</evidence>
<sequence length="181" mass="20876">MDYNVPTLHWYAFKVFYNKVFEIEELLKKDGIETFIPCETVIVERGEVKKSICKPVIASLLFFRSTEQQALHQQQCLLERVILYTRLVGWQKLPFAIPEREMNLFMLVATSGEQGLEYLCDSPRDYRIGQHVSVIDGPFKGAEGYIHRIKGNRRLIVAIEGVCAVATAYIPQCFLRNIETD</sequence>
<dbReference type="InterPro" id="IPR006645">
    <property type="entry name" value="NGN-like_dom"/>
</dbReference>
<dbReference type="CDD" id="cd09895">
    <property type="entry name" value="NGN_SP_UpxY"/>
    <property type="match status" value="1"/>
</dbReference>
<proteinExistence type="predicted"/>
<dbReference type="eggNOG" id="COG0250">
    <property type="taxonomic scope" value="Bacteria"/>
</dbReference>
<organism evidence="3 4">
    <name type="scientific">Bacteroides fluxus YIT 12057</name>
    <dbReference type="NCBI Taxonomy" id="763034"/>
    <lineage>
        <taxon>Bacteria</taxon>
        <taxon>Pseudomonadati</taxon>
        <taxon>Bacteroidota</taxon>
        <taxon>Bacteroidia</taxon>
        <taxon>Bacteroidales</taxon>
        <taxon>Bacteroidaceae</taxon>
        <taxon>Bacteroides</taxon>
    </lineage>
</organism>
<dbReference type="AlphaFoldDB" id="F3PXL9"/>
<reference evidence="3 4" key="1">
    <citation type="submission" date="2011-02" db="EMBL/GenBank/DDBJ databases">
        <authorList>
            <person name="Weinstock G."/>
            <person name="Sodergren E."/>
            <person name="Clifton S."/>
            <person name="Fulton L."/>
            <person name="Fulton B."/>
            <person name="Courtney L."/>
            <person name="Fronick C."/>
            <person name="Harrison M."/>
            <person name="Strong C."/>
            <person name="Farmer C."/>
            <person name="Delahaunty K."/>
            <person name="Markovic C."/>
            <person name="Hall O."/>
            <person name="Minx P."/>
            <person name="Tomlinson C."/>
            <person name="Mitreva M."/>
            <person name="Hou S."/>
            <person name="Chen J."/>
            <person name="Wollam A."/>
            <person name="Pepin K.H."/>
            <person name="Johnson M."/>
            <person name="Bhonagiri V."/>
            <person name="Zhang X."/>
            <person name="Suruliraj S."/>
            <person name="Warren W."/>
            <person name="Chinwalla A."/>
            <person name="Mardis E.R."/>
            <person name="Wilson R.K."/>
        </authorList>
    </citation>
    <scope>NUCLEOTIDE SEQUENCE [LARGE SCALE GENOMIC DNA]</scope>
    <source>
        <strain evidence="3 4">YIT 12057</strain>
    </source>
</reference>
<name>F3PXL9_9BACE</name>
<dbReference type="GeneID" id="86050886"/>
<comment type="caution">
    <text evidence="3">The sequence shown here is derived from an EMBL/GenBank/DDBJ whole genome shotgun (WGS) entry which is preliminary data.</text>
</comment>
<protein>
    <submittedName>
        <fullName evidence="3">Transcription termination/antitermination factor NusG</fullName>
    </submittedName>
</protein>
<keyword evidence="1" id="KW-0804">Transcription</keyword>
<dbReference type="InterPro" id="IPR008991">
    <property type="entry name" value="Translation_prot_SH3-like_sf"/>
</dbReference>
<evidence type="ECO:0000313" key="3">
    <source>
        <dbReference type="EMBL" id="EGF51601.1"/>
    </source>
</evidence>
<gene>
    <name evidence="3" type="ORF">HMPREF9446_03517</name>
</gene>
<keyword evidence="4" id="KW-1185">Reference proteome</keyword>
<dbReference type="HOGENOM" id="CLU_067287_3_1_10"/>